<evidence type="ECO:0000313" key="2">
    <source>
        <dbReference type="Proteomes" id="UP000187283"/>
    </source>
</evidence>
<dbReference type="Proteomes" id="UP000187283">
    <property type="component" value="Unassembled WGS sequence"/>
</dbReference>
<name>A0A1R1Y649_9FUNG</name>
<reference evidence="1 2" key="1">
    <citation type="submission" date="2017-01" db="EMBL/GenBank/DDBJ databases">
        <authorList>
            <person name="Mah S.A."/>
            <person name="Swanson W.J."/>
            <person name="Moy G.W."/>
            <person name="Vacquier V.D."/>
        </authorList>
    </citation>
    <scope>NUCLEOTIDE SEQUENCE [LARGE SCALE GENOMIC DNA]</scope>
    <source>
        <strain evidence="1 2">GSMNP</strain>
    </source>
</reference>
<evidence type="ECO:0000313" key="1">
    <source>
        <dbReference type="EMBL" id="OMJ22393.1"/>
    </source>
</evidence>
<protein>
    <submittedName>
        <fullName evidence="1">Uncharacterized protein</fullName>
    </submittedName>
</protein>
<keyword evidence="2" id="KW-1185">Reference proteome</keyword>
<proteinExistence type="predicted"/>
<accession>A0A1R1Y649</accession>
<gene>
    <name evidence="1" type="ORF">AYI70_g2897</name>
</gene>
<dbReference type="AlphaFoldDB" id="A0A1R1Y649"/>
<comment type="caution">
    <text evidence="1">The sequence shown here is derived from an EMBL/GenBank/DDBJ whole genome shotgun (WGS) entry which is preliminary data.</text>
</comment>
<organism evidence="1 2">
    <name type="scientific">Smittium culicis</name>
    <dbReference type="NCBI Taxonomy" id="133412"/>
    <lineage>
        <taxon>Eukaryota</taxon>
        <taxon>Fungi</taxon>
        <taxon>Fungi incertae sedis</taxon>
        <taxon>Zoopagomycota</taxon>
        <taxon>Kickxellomycotina</taxon>
        <taxon>Harpellomycetes</taxon>
        <taxon>Harpellales</taxon>
        <taxon>Legeriomycetaceae</taxon>
        <taxon>Smittium</taxon>
    </lineage>
</organism>
<dbReference type="EMBL" id="LSSN01000773">
    <property type="protein sequence ID" value="OMJ22393.1"/>
    <property type="molecule type" value="Genomic_DNA"/>
</dbReference>
<sequence>MFVSNHTSTPEILSRPWYTRSRVLKVNILDGPFWYTVRGEKSGAAAMFYGNDGYDVKRYKTASVTEKRADTCILIVIKSFYGAFYWVNRIFRQICD</sequence>